<evidence type="ECO:0000313" key="1">
    <source>
        <dbReference type="EMBL" id="KUN90462.1"/>
    </source>
</evidence>
<comment type="caution">
    <text evidence="1">The sequence shown here is derived from an EMBL/GenBank/DDBJ whole genome shotgun (WGS) entry which is preliminary data.</text>
</comment>
<dbReference type="Proteomes" id="UP000053429">
    <property type="component" value="Unassembled WGS sequence"/>
</dbReference>
<proteinExistence type="predicted"/>
<name>A0A101TDW7_9ACTN</name>
<reference evidence="1 2" key="1">
    <citation type="submission" date="2015-10" db="EMBL/GenBank/DDBJ databases">
        <title>Draft genome sequence of Streptomyces caeruleatus NRRL B-24802, type strain for the species Streptomyces caeruleatus.</title>
        <authorList>
            <person name="Ruckert C."/>
            <person name="Winkler A."/>
            <person name="Kalinowski J."/>
            <person name="Kampfer P."/>
            <person name="Glaeser S."/>
        </authorList>
    </citation>
    <scope>NUCLEOTIDE SEQUENCE [LARGE SCALE GENOMIC DNA]</scope>
    <source>
        <strain evidence="1 2">NRRL B-24802</strain>
    </source>
</reference>
<accession>A0A101TDW7</accession>
<dbReference type="AlphaFoldDB" id="A0A101TDW7"/>
<organism evidence="1 2">
    <name type="scientific">Streptomyces caeruleatus</name>
    <dbReference type="NCBI Taxonomy" id="661399"/>
    <lineage>
        <taxon>Bacteria</taxon>
        <taxon>Bacillati</taxon>
        <taxon>Actinomycetota</taxon>
        <taxon>Actinomycetes</taxon>
        <taxon>Kitasatosporales</taxon>
        <taxon>Streptomycetaceae</taxon>
        <taxon>Streptomyces</taxon>
    </lineage>
</organism>
<dbReference type="RefSeq" id="WP_062725785.1">
    <property type="nucleotide sequence ID" value="NZ_KQ948956.1"/>
</dbReference>
<keyword evidence="2" id="KW-1185">Reference proteome</keyword>
<dbReference type="EMBL" id="LMWY01000076">
    <property type="protein sequence ID" value="KUN90462.1"/>
    <property type="molecule type" value="Genomic_DNA"/>
</dbReference>
<dbReference type="OrthoDB" id="3860495at2"/>
<evidence type="ECO:0000313" key="2">
    <source>
        <dbReference type="Proteomes" id="UP000053429"/>
    </source>
</evidence>
<protein>
    <recommendedName>
        <fullName evidence="3">SUKH-4 immunity protein</fullName>
    </recommendedName>
</protein>
<dbReference type="Pfam" id="PF14435">
    <property type="entry name" value="SUKH-4"/>
    <property type="match status" value="1"/>
</dbReference>
<evidence type="ECO:0008006" key="3">
    <source>
        <dbReference type="Google" id="ProtNLM"/>
    </source>
</evidence>
<sequence length="399" mass="43525">MLDDLLSNGRVLANLDATGLLQALAVRWPDGVPQGGLAMDAHYLERLGLAAAPHDEWVAWLHHCALSRGEEQLAESIAAEAGARLPWRTVWSNCRPYGVFGRFGKWDNGASGYPSSAELAVEDIAAQAAESRSWPVPETGPAVRSIFNGWETRDDFGYFRSKRLKSGNWLFAGASGTFIVDAQAVPELLPDLPAMPSPFMDAPITRAGVWECPPPALAEGAPSRAWLEATFGRGTCRRLREEELPTDLVHTESRQFLMETGLPALSDHLPFAATIDAAEAGLVPVPWPRDEKPAEVSGPFYLLGYWTGGGLLLDGGSGAVVQDGSTGYDEVIVASSLRKFLVLLRLCHEFLVSDFATNYERNDALESLQEWVTKIDPVTEGTPMWEHALDTDLNPWVAM</sequence>
<dbReference type="InterPro" id="IPR025851">
    <property type="entry name" value="SUKH-4"/>
</dbReference>
<gene>
    <name evidence="1" type="ORF">AQJ67_44000</name>
</gene>